<feature type="compositionally biased region" description="Acidic residues" evidence="1">
    <location>
        <begin position="259"/>
        <end position="270"/>
    </location>
</feature>
<evidence type="ECO:0000313" key="3">
    <source>
        <dbReference type="Proteomes" id="UP000037035"/>
    </source>
</evidence>
<reference evidence="2 3" key="1">
    <citation type="submission" date="2015-08" db="EMBL/GenBank/DDBJ databases">
        <title>Next Generation Sequencing and Analysis of the Genome of Puccinia sorghi L Schw, the Causal Agent of Maize Common Rust.</title>
        <authorList>
            <person name="Rochi L."/>
            <person name="Burguener G."/>
            <person name="Darino M."/>
            <person name="Turjanski A."/>
            <person name="Kreff E."/>
            <person name="Dieguez M.J."/>
            <person name="Sacco F."/>
        </authorList>
    </citation>
    <scope>NUCLEOTIDE SEQUENCE [LARGE SCALE GENOMIC DNA]</scope>
    <source>
        <strain evidence="2 3">RO10H11247</strain>
    </source>
</reference>
<dbReference type="EMBL" id="LAVV01014871">
    <property type="protein sequence ID" value="KNZ44357.1"/>
    <property type="molecule type" value="Genomic_DNA"/>
</dbReference>
<comment type="caution">
    <text evidence="2">The sequence shown here is derived from an EMBL/GenBank/DDBJ whole genome shotgun (WGS) entry which is preliminary data.</text>
</comment>
<proteinExistence type="predicted"/>
<accession>A0A0L6U7T9</accession>
<organism evidence="2 3">
    <name type="scientific">Puccinia sorghi</name>
    <dbReference type="NCBI Taxonomy" id="27349"/>
    <lineage>
        <taxon>Eukaryota</taxon>
        <taxon>Fungi</taxon>
        <taxon>Dikarya</taxon>
        <taxon>Basidiomycota</taxon>
        <taxon>Pucciniomycotina</taxon>
        <taxon>Pucciniomycetes</taxon>
        <taxon>Pucciniales</taxon>
        <taxon>Pucciniaceae</taxon>
        <taxon>Puccinia</taxon>
    </lineage>
</organism>
<dbReference type="Proteomes" id="UP000037035">
    <property type="component" value="Unassembled WGS sequence"/>
</dbReference>
<dbReference type="VEuPathDB" id="FungiDB:VP01_923g3"/>
<keyword evidence="3" id="KW-1185">Reference proteome</keyword>
<evidence type="ECO:0000256" key="1">
    <source>
        <dbReference type="SAM" id="MobiDB-lite"/>
    </source>
</evidence>
<name>A0A0L6U7T9_9BASI</name>
<dbReference type="AlphaFoldDB" id="A0A0L6U7T9"/>
<gene>
    <name evidence="2" type="ORF">VP01_923g3</name>
</gene>
<feature type="region of interest" description="Disordered" evidence="1">
    <location>
        <begin position="259"/>
        <end position="294"/>
    </location>
</feature>
<sequence>MRIWCPNLEEPVDSLLNSACQIAEISTFRQVAAAENLKEIDLLHQCYNHYVHNHMLERYTKEAKESGKFNAKEEKQAIQKSCERLSFFSCFNSNLVLISCPSASGCKKIISDIHSHSNDEYSSKHQKYFIKNLPFHSETSNNFFRCLDKVMKNTNIAQGKSSNQSHQVPPTKHIMTLFPRVPNNIPLDFYNPEWFNDLQPNVRDLVANTNSVAFLPKSSEMLQGTRNPDEKLRYKKFSENYWAQTTTKYDLKYLIEDNQDNSDIGNEDSNDSSYCGEEVDMLDTSGKDDEDVEEQEDDIAFIDENNLDGVSGDYGAYTKNKKMLIYKDDFKFANEWA</sequence>
<dbReference type="OrthoDB" id="3056461at2759"/>
<protein>
    <submittedName>
        <fullName evidence="2">Uncharacterized protein</fullName>
    </submittedName>
</protein>
<evidence type="ECO:0000313" key="2">
    <source>
        <dbReference type="EMBL" id="KNZ44357.1"/>
    </source>
</evidence>